<comment type="similarity">
    <text evidence="2">Belongs to the eukaryotic ribosomal protein eL24 family.</text>
</comment>
<gene>
    <name evidence="7" type="ORF">PXEA_LOCUS16832</name>
</gene>
<dbReference type="PANTHER" id="PTHR10792:SF8">
    <property type="entry name" value="RIBOSOME BIOGENESIS PROTEIN RLP24-RELATED"/>
    <property type="match status" value="1"/>
</dbReference>
<comment type="caution">
    <text evidence="7">The sequence shown here is derived from an EMBL/GenBank/DDBJ whole genome shotgun (WGS) entry which is preliminary data.</text>
</comment>
<reference evidence="7" key="1">
    <citation type="submission" date="2018-11" db="EMBL/GenBank/DDBJ databases">
        <authorList>
            <consortium name="Pathogen Informatics"/>
        </authorList>
    </citation>
    <scope>NUCLEOTIDE SEQUENCE</scope>
</reference>
<dbReference type="Pfam" id="PF01246">
    <property type="entry name" value="Ribosomal_L24e"/>
    <property type="match status" value="1"/>
</dbReference>
<keyword evidence="3" id="KW-0690">Ribosome biogenesis</keyword>
<organism evidence="7 8">
    <name type="scientific">Protopolystoma xenopodis</name>
    <dbReference type="NCBI Taxonomy" id="117903"/>
    <lineage>
        <taxon>Eukaryota</taxon>
        <taxon>Metazoa</taxon>
        <taxon>Spiralia</taxon>
        <taxon>Lophotrochozoa</taxon>
        <taxon>Platyhelminthes</taxon>
        <taxon>Monogenea</taxon>
        <taxon>Polyopisthocotylea</taxon>
        <taxon>Polystomatidea</taxon>
        <taxon>Polystomatidae</taxon>
        <taxon>Protopolystoma</taxon>
    </lineage>
</organism>
<dbReference type="InterPro" id="IPR000988">
    <property type="entry name" value="Ribosomal_eL24-rel_N"/>
</dbReference>
<evidence type="ECO:0000256" key="3">
    <source>
        <dbReference type="ARBA" id="ARBA00022517"/>
    </source>
</evidence>
<dbReference type="FunFam" id="2.30.170.20:FF:000001">
    <property type="entry name" value="probable ribosome biogenesis protein RLP24"/>
    <property type="match status" value="1"/>
</dbReference>
<feature type="domain" description="TRASH" evidence="6">
    <location>
        <begin position="15"/>
        <end position="53"/>
    </location>
</feature>
<dbReference type="Gene3D" id="2.30.170.20">
    <property type="entry name" value="Ribosomal protein L24e"/>
    <property type="match status" value="1"/>
</dbReference>
<dbReference type="GO" id="GO:0005730">
    <property type="term" value="C:nucleolus"/>
    <property type="evidence" value="ECO:0007669"/>
    <property type="project" value="TreeGrafter"/>
</dbReference>
<dbReference type="InterPro" id="IPR038630">
    <property type="entry name" value="L24e/L24_sf"/>
</dbReference>
<evidence type="ECO:0000256" key="1">
    <source>
        <dbReference type="ARBA" id="ARBA00004123"/>
    </source>
</evidence>
<dbReference type="GO" id="GO:0042273">
    <property type="term" value="P:ribosomal large subunit biogenesis"/>
    <property type="evidence" value="ECO:0007669"/>
    <property type="project" value="TreeGrafter"/>
</dbReference>
<dbReference type="CDD" id="cd00472">
    <property type="entry name" value="Ribosomal_L24e_L24"/>
    <property type="match status" value="1"/>
</dbReference>
<evidence type="ECO:0000256" key="5">
    <source>
        <dbReference type="ARBA" id="ARBA00039784"/>
    </source>
</evidence>
<dbReference type="PANTHER" id="PTHR10792">
    <property type="entry name" value="60S RIBOSOMAL PROTEIN L24"/>
    <property type="match status" value="1"/>
</dbReference>
<dbReference type="OrthoDB" id="10262490at2759"/>
<dbReference type="InterPro" id="IPR056366">
    <property type="entry name" value="Ribosomal_eL24"/>
</dbReference>
<dbReference type="InterPro" id="IPR011017">
    <property type="entry name" value="TRASH_dom"/>
</dbReference>
<keyword evidence="4" id="KW-0539">Nucleus</keyword>
<dbReference type="PROSITE" id="PS01073">
    <property type="entry name" value="RIBOSOMAL_L24E"/>
    <property type="match status" value="1"/>
</dbReference>
<proteinExistence type="inferred from homology"/>
<protein>
    <recommendedName>
        <fullName evidence="5">Probable ribosome biogenesis protein RLP24</fullName>
    </recommendedName>
</protein>
<evidence type="ECO:0000313" key="7">
    <source>
        <dbReference type="EMBL" id="VEL23392.1"/>
    </source>
</evidence>
<keyword evidence="8" id="KW-1185">Reference proteome</keyword>
<dbReference type="AlphaFoldDB" id="A0A448WYK8"/>
<dbReference type="Proteomes" id="UP000784294">
    <property type="component" value="Unassembled WGS sequence"/>
</dbReference>
<evidence type="ECO:0000256" key="2">
    <source>
        <dbReference type="ARBA" id="ARBA00005647"/>
    </source>
</evidence>
<dbReference type="SMART" id="SM00746">
    <property type="entry name" value="TRASH"/>
    <property type="match status" value="1"/>
</dbReference>
<evidence type="ECO:0000313" key="8">
    <source>
        <dbReference type="Proteomes" id="UP000784294"/>
    </source>
</evidence>
<comment type="subcellular location">
    <subcellularLocation>
        <location evidence="1">Nucleus</location>
    </subcellularLocation>
</comment>
<dbReference type="SUPFAM" id="SSF57716">
    <property type="entry name" value="Glucocorticoid receptor-like (DNA-binding domain)"/>
    <property type="match status" value="1"/>
</dbReference>
<evidence type="ECO:0000259" key="6">
    <source>
        <dbReference type="SMART" id="SM00746"/>
    </source>
</evidence>
<sequence>MTGPSDFHAMRIHKCWFCSSPIYPGHGIMFVRNDSKEFRFCRGKCHKAFKKKKNPRKVKWTKVYRKSHSKELSDDFVHAFERRKDSLFKYSREHMLKSIEALHRSNEIRAKREAAFIKKRLKKGIELRNQEDLELINTQMYLIQAPNARVRKAAEPKEVNVSFDTSEEVEDIEMEELEAEASKVKKAKALQKPKSIKRKKISIDA</sequence>
<dbReference type="EMBL" id="CAAALY010061648">
    <property type="protein sequence ID" value="VEL23392.1"/>
    <property type="molecule type" value="Genomic_DNA"/>
</dbReference>
<dbReference type="GO" id="GO:0003735">
    <property type="term" value="F:structural constituent of ribosome"/>
    <property type="evidence" value="ECO:0007669"/>
    <property type="project" value="InterPro"/>
</dbReference>
<dbReference type="InterPro" id="IPR023442">
    <property type="entry name" value="Ribosomal_eL24_CS"/>
</dbReference>
<name>A0A448WYK8_9PLAT</name>
<evidence type="ECO:0000256" key="4">
    <source>
        <dbReference type="ARBA" id="ARBA00023242"/>
    </source>
</evidence>
<accession>A0A448WYK8</accession>